<dbReference type="PANTHER" id="PTHR46066">
    <property type="entry name" value="CHITINASE DOMAIN-CONTAINING PROTEIN 1 FAMILY MEMBER"/>
    <property type="match status" value="1"/>
</dbReference>
<dbReference type="PROSITE" id="PS51910">
    <property type="entry name" value="GH18_2"/>
    <property type="match status" value="1"/>
</dbReference>
<dbReference type="OrthoDB" id="9769314at2"/>
<dbReference type="InterPro" id="IPR029070">
    <property type="entry name" value="Chitinase_insertion_sf"/>
</dbReference>
<dbReference type="Pfam" id="PF01476">
    <property type="entry name" value="LysM"/>
    <property type="match status" value="1"/>
</dbReference>
<evidence type="ECO:0000259" key="3">
    <source>
        <dbReference type="PROSITE" id="PS51910"/>
    </source>
</evidence>
<dbReference type="AlphaFoldDB" id="A0A1Y0IU12"/>
<sequence length="400" mass="44941">MSQTQLTYVIVQAGDTLASIANRYVTTVGTIARLNGLQKEAVPIPGSLLHVPKPPPKPEPKQKLFRPRVPRYAFAVHTGREGVYPGSDKALLKVGEEGLTGIFPVWFQPSPTEPWELQSFVTPDVIESTTAAARERSVQVWAMLTNSYYTGTVSSKEVAHQAMTSDPDRLLNNVLATYTRFGLDGILLDWFDLYGNDQEHFTVFLYKLSDMCRLYGLKLALNIPLYPDASGQPVAALDLEQAGQHADLVCLLLNTEHRMYTVAGPLSSINWTEKGIRHALEQGIPPHKLLLGVAGYAYDWKGRNETPEYLSFEGAMNRARQYRTNVQFDPKSQTPTYRYTDGSGAEHQVWFENTSSMSQKITLVDRYGLAGITMWRLGVEDPGLWTLLRSRWNEVKKMKK</sequence>
<evidence type="ECO:0000256" key="1">
    <source>
        <dbReference type="ARBA" id="ARBA00023295"/>
    </source>
</evidence>
<keyword evidence="1" id="KW-0326">Glycosidase</keyword>
<dbReference type="SMART" id="SM00636">
    <property type="entry name" value="Glyco_18"/>
    <property type="match status" value="1"/>
</dbReference>
<keyword evidence="5" id="KW-1185">Reference proteome</keyword>
<organism evidence="4 5">
    <name type="scientific">Tumebacillus avium</name>
    <dbReference type="NCBI Taxonomy" id="1903704"/>
    <lineage>
        <taxon>Bacteria</taxon>
        <taxon>Bacillati</taxon>
        <taxon>Bacillota</taxon>
        <taxon>Bacilli</taxon>
        <taxon>Bacillales</taxon>
        <taxon>Alicyclobacillaceae</taxon>
        <taxon>Tumebacillus</taxon>
    </lineage>
</organism>
<dbReference type="Gene3D" id="3.10.50.10">
    <property type="match status" value="1"/>
</dbReference>
<protein>
    <submittedName>
        <fullName evidence="4">Uncharacterized protein</fullName>
    </submittedName>
</protein>
<dbReference type="Gene3D" id="3.20.20.80">
    <property type="entry name" value="Glycosidases"/>
    <property type="match status" value="1"/>
</dbReference>
<accession>A0A1Y0IU12</accession>
<name>A0A1Y0IU12_9BACL</name>
<evidence type="ECO:0000259" key="2">
    <source>
        <dbReference type="PROSITE" id="PS51782"/>
    </source>
</evidence>
<keyword evidence="1" id="KW-0378">Hydrolase</keyword>
<dbReference type="PANTHER" id="PTHR46066:SF2">
    <property type="entry name" value="CHITINASE DOMAIN-CONTAINING PROTEIN 1"/>
    <property type="match status" value="1"/>
</dbReference>
<dbReference type="InterPro" id="IPR036779">
    <property type="entry name" value="LysM_dom_sf"/>
</dbReference>
<dbReference type="RefSeq" id="WP_087458213.1">
    <property type="nucleotide sequence ID" value="NZ_CP021434.1"/>
</dbReference>
<dbReference type="GO" id="GO:0008061">
    <property type="term" value="F:chitin binding"/>
    <property type="evidence" value="ECO:0007669"/>
    <property type="project" value="InterPro"/>
</dbReference>
<evidence type="ECO:0000313" key="5">
    <source>
        <dbReference type="Proteomes" id="UP000195437"/>
    </source>
</evidence>
<dbReference type="Gene3D" id="3.10.350.10">
    <property type="entry name" value="LysM domain"/>
    <property type="match status" value="1"/>
</dbReference>
<dbReference type="KEGG" id="tum:CBW65_19180"/>
<gene>
    <name evidence="4" type="ORF">CBW65_19180</name>
</gene>
<dbReference type="InterPro" id="IPR018392">
    <property type="entry name" value="LysM"/>
</dbReference>
<feature type="domain" description="GH18" evidence="3">
    <location>
        <begin position="72"/>
        <end position="395"/>
    </location>
</feature>
<dbReference type="SMART" id="SM00257">
    <property type="entry name" value="LysM"/>
    <property type="match status" value="1"/>
</dbReference>
<dbReference type="CDD" id="cd00118">
    <property type="entry name" value="LysM"/>
    <property type="match status" value="1"/>
</dbReference>
<evidence type="ECO:0000313" key="4">
    <source>
        <dbReference type="EMBL" id="ARU62863.1"/>
    </source>
</evidence>
<feature type="domain" description="LysM" evidence="2">
    <location>
        <begin position="7"/>
        <end position="51"/>
    </location>
</feature>
<proteinExistence type="predicted"/>
<dbReference type="SUPFAM" id="SSF51445">
    <property type="entry name" value="(Trans)glycosidases"/>
    <property type="match status" value="1"/>
</dbReference>
<dbReference type="Proteomes" id="UP000195437">
    <property type="component" value="Chromosome"/>
</dbReference>
<dbReference type="SUPFAM" id="SSF54106">
    <property type="entry name" value="LysM domain"/>
    <property type="match status" value="1"/>
</dbReference>
<dbReference type="InterPro" id="IPR011583">
    <property type="entry name" value="Chitinase_II/V-like_cat"/>
</dbReference>
<dbReference type="EMBL" id="CP021434">
    <property type="protein sequence ID" value="ARU62863.1"/>
    <property type="molecule type" value="Genomic_DNA"/>
</dbReference>
<dbReference type="InterPro" id="IPR001223">
    <property type="entry name" value="Glyco_hydro18_cat"/>
</dbReference>
<dbReference type="InterPro" id="IPR017853">
    <property type="entry name" value="GH"/>
</dbReference>
<reference evidence="5" key="1">
    <citation type="submission" date="2017-05" db="EMBL/GenBank/DDBJ databases">
        <authorList>
            <person name="Sung H."/>
        </authorList>
    </citation>
    <scope>NUCLEOTIDE SEQUENCE [LARGE SCALE GENOMIC DNA]</scope>
    <source>
        <strain evidence="5">AR23208</strain>
    </source>
</reference>
<dbReference type="GO" id="GO:0005975">
    <property type="term" value="P:carbohydrate metabolic process"/>
    <property type="evidence" value="ECO:0007669"/>
    <property type="project" value="InterPro"/>
</dbReference>
<dbReference type="GO" id="GO:0016798">
    <property type="term" value="F:hydrolase activity, acting on glycosyl bonds"/>
    <property type="evidence" value="ECO:0007669"/>
    <property type="project" value="UniProtKB-KW"/>
</dbReference>
<dbReference type="PROSITE" id="PS51782">
    <property type="entry name" value="LYSM"/>
    <property type="match status" value="1"/>
</dbReference>
<dbReference type="Pfam" id="PF00704">
    <property type="entry name" value="Glyco_hydro_18"/>
    <property type="match status" value="1"/>
</dbReference>